<proteinExistence type="predicted"/>
<dbReference type="Proteomes" id="UP000078540">
    <property type="component" value="Unassembled WGS sequence"/>
</dbReference>
<dbReference type="GO" id="GO:0006139">
    <property type="term" value="P:nucleobase-containing compound metabolic process"/>
    <property type="evidence" value="ECO:0007669"/>
    <property type="project" value="TreeGrafter"/>
</dbReference>
<evidence type="ECO:0000313" key="3">
    <source>
        <dbReference type="EMBL" id="KYM78246.1"/>
    </source>
</evidence>
<dbReference type="InterPro" id="IPR003010">
    <property type="entry name" value="C-N_Hydrolase"/>
</dbReference>
<evidence type="ECO:0000313" key="4">
    <source>
        <dbReference type="Proteomes" id="UP000078540"/>
    </source>
</evidence>
<dbReference type="STRING" id="520822.A0A151HZX6"/>
<evidence type="ECO:0000259" key="2">
    <source>
        <dbReference type="PROSITE" id="PS50263"/>
    </source>
</evidence>
<dbReference type="Gene3D" id="3.60.110.10">
    <property type="entry name" value="Carbon-nitrogen hydrolase"/>
    <property type="match status" value="1"/>
</dbReference>
<dbReference type="PROSITE" id="PS50263">
    <property type="entry name" value="CN_HYDROLASE"/>
    <property type="match status" value="1"/>
</dbReference>
<dbReference type="PROSITE" id="PS01227">
    <property type="entry name" value="UPF0012"/>
    <property type="match status" value="1"/>
</dbReference>
<dbReference type="FunFam" id="3.60.110.10:FF:000005">
    <property type="entry name" value="nitrilase homolog 1 isoform X1"/>
    <property type="match status" value="1"/>
</dbReference>
<reference evidence="3 4" key="1">
    <citation type="submission" date="2015-09" db="EMBL/GenBank/DDBJ databases">
        <title>Atta colombica WGS genome.</title>
        <authorList>
            <person name="Nygaard S."/>
            <person name="Hu H."/>
            <person name="Boomsma J."/>
            <person name="Zhang G."/>
        </authorList>
    </citation>
    <scope>NUCLEOTIDE SEQUENCE [LARGE SCALE GENOMIC DNA]</scope>
    <source>
        <strain evidence="3">Treedump-2</strain>
        <tissue evidence="3">Whole body</tissue>
    </source>
</reference>
<accession>A0A151HZX6</accession>
<dbReference type="GO" id="GO:0016811">
    <property type="term" value="F:hydrolase activity, acting on carbon-nitrogen (but not peptide) bonds, in linear amides"/>
    <property type="evidence" value="ECO:0007669"/>
    <property type="project" value="InterPro"/>
</dbReference>
<dbReference type="GO" id="GO:0047710">
    <property type="term" value="F:bis(5'-adenosyl)-triphosphatase activity"/>
    <property type="evidence" value="ECO:0007669"/>
    <property type="project" value="TreeGrafter"/>
</dbReference>
<sequence>MYSRRHNFYKCQAMVIKFGGNVNDRCGNLTKKTKLKSANSSPGDNSGNFLIKMDHSKNLAERSSRLLCEELRSNTSVNFKAQYLASQGRATLFSARFFHFMQTHIQPAKRYINTMIHPLIAVCQMRSIADKVKNLQVVSELAAEAKRRSATIAFFPEACDFLANNKKDIVTMAEPLTGVIVTSYKEIAIKNNIWLSLGGIHEASDNMEKIYNTHILINNEGELVAVYRKLHLFDMDNKDTGVRLMESDYVLKGIEIVPPVLTPVGKLALSICYDIRFPELSIILRNMGAQILTYPSAFTYETGAAHWEVMLRARAIENQCYVIAAAQTGTHNKKRMSWGHAMIVDPWGTIIAQCADKMGIAMAEIDLALLEKIRKNMPCEQHRRNDLYSRMECQ</sequence>
<keyword evidence="1" id="KW-0378">Hydrolase</keyword>
<gene>
    <name evidence="3" type="ORF">ALC53_11314</name>
</gene>
<dbReference type="CDD" id="cd07572">
    <property type="entry name" value="nit"/>
    <property type="match status" value="1"/>
</dbReference>
<name>A0A151HZX6_9HYME</name>
<dbReference type="PANTHER" id="PTHR23088">
    <property type="entry name" value="NITRILASE-RELATED"/>
    <property type="match status" value="1"/>
</dbReference>
<dbReference type="AlphaFoldDB" id="A0A151HZX6"/>
<evidence type="ECO:0000256" key="1">
    <source>
        <dbReference type="ARBA" id="ARBA00022801"/>
    </source>
</evidence>
<dbReference type="InterPro" id="IPR036526">
    <property type="entry name" value="C-N_Hydrolase_sf"/>
</dbReference>
<organism evidence="3 4">
    <name type="scientific">Atta colombica</name>
    <dbReference type="NCBI Taxonomy" id="520822"/>
    <lineage>
        <taxon>Eukaryota</taxon>
        <taxon>Metazoa</taxon>
        <taxon>Ecdysozoa</taxon>
        <taxon>Arthropoda</taxon>
        <taxon>Hexapoda</taxon>
        <taxon>Insecta</taxon>
        <taxon>Pterygota</taxon>
        <taxon>Neoptera</taxon>
        <taxon>Endopterygota</taxon>
        <taxon>Hymenoptera</taxon>
        <taxon>Apocrita</taxon>
        <taxon>Aculeata</taxon>
        <taxon>Formicoidea</taxon>
        <taxon>Formicidae</taxon>
        <taxon>Myrmicinae</taxon>
        <taxon>Atta</taxon>
    </lineage>
</organism>
<dbReference type="SUPFAM" id="SSF56317">
    <property type="entry name" value="Carbon-nitrogen hydrolase"/>
    <property type="match status" value="1"/>
</dbReference>
<dbReference type="PANTHER" id="PTHR23088:SF27">
    <property type="entry name" value="DEAMINATED GLUTATHIONE AMIDASE"/>
    <property type="match status" value="1"/>
</dbReference>
<keyword evidence="4" id="KW-1185">Reference proteome</keyword>
<dbReference type="InterPro" id="IPR001110">
    <property type="entry name" value="UPF0012_CS"/>
</dbReference>
<dbReference type="Pfam" id="PF00795">
    <property type="entry name" value="CN_hydrolase"/>
    <property type="match status" value="1"/>
</dbReference>
<dbReference type="EMBL" id="KQ976672">
    <property type="protein sequence ID" value="KYM78246.1"/>
    <property type="molecule type" value="Genomic_DNA"/>
</dbReference>
<protein>
    <submittedName>
        <fullName evidence="3">Nitrilase and fragile histidine triad fusion protein NitFhit</fullName>
    </submittedName>
</protein>
<dbReference type="InterPro" id="IPR045254">
    <property type="entry name" value="Nit1/2_C-N_Hydrolase"/>
</dbReference>
<feature type="domain" description="CN hydrolase" evidence="2">
    <location>
        <begin position="118"/>
        <end position="367"/>
    </location>
</feature>